<gene>
    <name evidence="1" type="ORF">GV794_24025</name>
</gene>
<accession>A0ABX0CQB6</accession>
<dbReference type="NCBIfam" id="TIGR04141">
    <property type="entry name" value="TIGR04141 family sporadically distributed protein"/>
    <property type="match status" value="1"/>
</dbReference>
<proteinExistence type="predicted"/>
<evidence type="ECO:0008006" key="3">
    <source>
        <dbReference type="Google" id="ProtNLM"/>
    </source>
</evidence>
<dbReference type="EMBL" id="JAAGUX010000061">
    <property type="protein sequence ID" value="NEW58684.1"/>
    <property type="molecule type" value="Genomic_DNA"/>
</dbReference>
<name>A0ABX0CQB6_9NOCA</name>
<sequence length="504" mass="55917">MLITGGVPKERADWCQSVQQITRLDVNERSYSAAGLMLLRTSSSLYGLSYGVGQHILDPYYRDDDFGLEFATRCLDEDGIVKVRNQIMDGRGRVDEYSISRGDNITGFGVDRFSAVVRRICGTASTLSLSSSARRSTKAIRIECSESTLKLPLATTPEEFVADLRKIEEVCARPDPLPQLQFVDRLRALDPRSRRAVEAHRQLEKMLANPTHPRMTIGVPEACQEGFGSAQLFRVERGRLTNETTDIDLTLLLSEIPKIPEGGRIEALNRARVYMYSDDEGITPASVATKGSEWLIADVNVGAERFFYGNGKWYSIGGNFLEILREELTEIFQDSPSIPLPAWPKGAIVEGRDSHDEGWYNNEAAQHPDLTHFDKATIVTKHFNGGGLEICDLLGPDGELVCVKKASNTAALNHLFAQAVAAVETLRSDGEIRKKFLDQLRIKSPTHRLLTDFGSLRVVFAILLKDGEDVNVDSLFAFAQVSLVHSVRTLRAMNADVSVITISR</sequence>
<protein>
    <recommendedName>
        <fullName evidence="3">Sporadically distributed protein, TIGR04141 family</fullName>
    </recommendedName>
</protein>
<dbReference type="Pfam" id="PF19614">
    <property type="entry name" value="DUF6119"/>
    <property type="match status" value="1"/>
</dbReference>
<evidence type="ECO:0000313" key="2">
    <source>
        <dbReference type="Proteomes" id="UP000470876"/>
    </source>
</evidence>
<organism evidence="1 2">
    <name type="scientific">Nocardia cyriacigeorgica</name>
    <dbReference type="NCBI Taxonomy" id="135487"/>
    <lineage>
        <taxon>Bacteria</taxon>
        <taxon>Bacillati</taxon>
        <taxon>Actinomycetota</taxon>
        <taxon>Actinomycetes</taxon>
        <taxon>Mycobacteriales</taxon>
        <taxon>Nocardiaceae</taxon>
        <taxon>Nocardia</taxon>
    </lineage>
</organism>
<dbReference type="InterPro" id="IPR026487">
    <property type="entry name" value="CHP04141"/>
</dbReference>
<dbReference type="Proteomes" id="UP000470876">
    <property type="component" value="Unassembled WGS sequence"/>
</dbReference>
<comment type="caution">
    <text evidence="1">The sequence shown here is derived from an EMBL/GenBank/DDBJ whole genome shotgun (WGS) entry which is preliminary data.</text>
</comment>
<keyword evidence="2" id="KW-1185">Reference proteome</keyword>
<evidence type="ECO:0000313" key="1">
    <source>
        <dbReference type="EMBL" id="NEW58684.1"/>
    </source>
</evidence>
<reference evidence="1 2" key="1">
    <citation type="submission" date="2020-01" db="EMBL/GenBank/DDBJ databases">
        <title>Genetics and antimicrobial susceptibilities of Nocardia species isolated from the soil; a comparison with species isolated from humans.</title>
        <authorList>
            <person name="Carrasco G."/>
            <person name="Monzon S."/>
            <person name="Sansegundo M."/>
            <person name="Garcia E."/>
            <person name="Garrido N."/>
            <person name="Medina M.J."/>
            <person name="Villalon P."/>
            <person name="Ramirez-Arocha A.C."/>
            <person name="Jimenez P."/>
            <person name="Cuesta I."/>
            <person name="Valdezate S."/>
        </authorList>
    </citation>
    <scope>NUCLEOTIDE SEQUENCE [LARGE SCALE GENOMIC DNA]</scope>
    <source>
        <strain evidence="1 2">CNM20110649</strain>
    </source>
</reference>